<dbReference type="InterPro" id="IPR001753">
    <property type="entry name" value="Enoyl-CoA_hydra/iso"/>
</dbReference>
<dbReference type="PANTHER" id="PTHR11941">
    <property type="entry name" value="ENOYL-COA HYDRATASE-RELATED"/>
    <property type="match status" value="1"/>
</dbReference>
<evidence type="ECO:0000313" key="3">
    <source>
        <dbReference type="Proteomes" id="UP000010116"/>
    </source>
</evidence>
<reference evidence="2 3" key="1">
    <citation type="journal article" date="2012" name="ISME J.">
        <title>Genomic insights to SAR86, an abundant and uncultivated marine bacterial lineage.</title>
        <authorList>
            <person name="Dupont C.L."/>
            <person name="Rusch D.B."/>
            <person name="Yooseph S."/>
            <person name="Lombardo M.J."/>
            <person name="Richter R.A."/>
            <person name="Valas R."/>
            <person name="Novotny M."/>
            <person name="Yee-Greenbaum J."/>
            <person name="Selengut J.D."/>
            <person name="Haft D.H."/>
            <person name="Halpern A.L."/>
            <person name="Lasken R.S."/>
            <person name="Nealson K."/>
            <person name="Friedman R."/>
            <person name="Venter J.C."/>
        </authorList>
    </citation>
    <scope>NUCLEOTIDE SEQUENCE [LARGE SCALE GENOMIC DNA]</scope>
</reference>
<evidence type="ECO:0000313" key="2">
    <source>
        <dbReference type="EMBL" id="EJP73741.1"/>
    </source>
</evidence>
<dbReference type="Proteomes" id="UP000010116">
    <property type="component" value="Unassembled WGS sequence"/>
</dbReference>
<dbReference type="EMBL" id="JH611164">
    <property type="protein sequence ID" value="EJP73741.1"/>
    <property type="molecule type" value="Genomic_DNA"/>
</dbReference>
<dbReference type="AlphaFoldDB" id="J5KQD8"/>
<dbReference type="Gene3D" id="3.90.226.10">
    <property type="entry name" value="2-enoyl-CoA Hydratase, Chain A, domain 1"/>
    <property type="match status" value="1"/>
</dbReference>
<dbReference type="Pfam" id="PF00378">
    <property type="entry name" value="ECH_1"/>
    <property type="match status" value="1"/>
</dbReference>
<dbReference type="GO" id="GO:0003824">
    <property type="term" value="F:catalytic activity"/>
    <property type="evidence" value="ECO:0007669"/>
    <property type="project" value="UniProtKB-ARBA"/>
</dbReference>
<evidence type="ECO:0000256" key="1">
    <source>
        <dbReference type="ARBA" id="ARBA00005254"/>
    </source>
</evidence>
<dbReference type="HOGENOM" id="CLU_009834_7_5_6"/>
<accession>J5KQD8</accession>
<comment type="similarity">
    <text evidence="1">Belongs to the enoyl-CoA hydratase/isomerase family.</text>
</comment>
<dbReference type="CDD" id="cd06558">
    <property type="entry name" value="crotonase-like"/>
    <property type="match status" value="1"/>
</dbReference>
<proteinExistence type="inferred from homology"/>
<protein>
    <submittedName>
        <fullName evidence="2">Enoyl-CoA hydratase</fullName>
    </submittedName>
</protein>
<gene>
    <name evidence="2" type="ORF">NT02SARS_0436</name>
</gene>
<organism evidence="2 3">
    <name type="scientific">SAR86 cluster bacterium SAR86B</name>
    <dbReference type="NCBI Taxonomy" id="1123867"/>
    <lineage>
        <taxon>Bacteria</taxon>
        <taxon>Pseudomonadati</taxon>
        <taxon>Pseudomonadota</taxon>
        <taxon>Gammaproteobacteria</taxon>
        <taxon>SAR86 cluster</taxon>
    </lineage>
</organism>
<dbReference type="SUPFAM" id="SSF52096">
    <property type="entry name" value="ClpP/crotonase"/>
    <property type="match status" value="1"/>
</dbReference>
<dbReference type="NCBIfam" id="NF004858">
    <property type="entry name" value="PRK06213.1"/>
    <property type="match status" value="1"/>
</dbReference>
<sequence>MSSKPANLEKKDNISIITLDDGKANVFSPTMIDAVNECLDKVPTESGSLVIKGRGGIFSGGFDLKVLQSGDNKLIKEMTQGGFKLLSRIFSFPRPVIAACSGHGIALGAFLLCCCDYRVGAKGEFMVGANEMRTNMVIPTPILELIRFRVAQTHKYRAVLGAEMYNLDAAVGVGFIDETIEPEKLDERVMEKANELSEMGHPSYTMTKELFIKDTHEAIEDYLSKLDPDTEALKRF</sequence>
<name>J5KQD8_9GAMM</name>
<dbReference type="InterPro" id="IPR029045">
    <property type="entry name" value="ClpP/crotonase-like_dom_sf"/>
</dbReference>
<dbReference type="PANTHER" id="PTHR11941:SF54">
    <property type="entry name" value="ENOYL-COA HYDRATASE, MITOCHONDRIAL"/>
    <property type="match status" value="1"/>
</dbReference>
<dbReference type="GO" id="GO:0006635">
    <property type="term" value="P:fatty acid beta-oxidation"/>
    <property type="evidence" value="ECO:0007669"/>
    <property type="project" value="TreeGrafter"/>
</dbReference>